<evidence type="ECO:0000313" key="2">
    <source>
        <dbReference type="Proteomes" id="UP000682733"/>
    </source>
</evidence>
<accession>A0A8S2VF78</accession>
<proteinExistence type="predicted"/>
<organism evidence="1 2">
    <name type="scientific">Didymodactylos carnosus</name>
    <dbReference type="NCBI Taxonomy" id="1234261"/>
    <lineage>
        <taxon>Eukaryota</taxon>
        <taxon>Metazoa</taxon>
        <taxon>Spiralia</taxon>
        <taxon>Gnathifera</taxon>
        <taxon>Rotifera</taxon>
        <taxon>Eurotatoria</taxon>
        <taxon>Bdelloidea</taxon>
        <taxon>Philodinida</taxon>
        <taxon>Philodinidae</taxon>
        <taxon>Didymodactylos</taxon>
    </lineage>
</organism>
<dbReference type="AlphaFoldDB" id="A0A8S2VF78"/>
<evidence type="ECO:0000313" key="1">
    <source>
        <dbReference type="EMBL" id="CAF4382298.1"/>
    </source>
</evidence>
<dbReference type="Proteomes" id="UP000682733">
    <property type="component" value="Unassembled WGS sequence"/>
</dbReference>
<dbReference type="EMBL" id="CAJOBA010069348">
    <property type="protein sequence ID" value="CAF4382298.1"/>
    <property type="molecule type" value="Genomic_DNA"/>
</dbReference>
<feature type="non-terminal residue" evidence="1">
    <location>
        <position position="1"/>
    </location>
</feature>
<comment type="caution">
    <text evidence="1">The sequence shown here is derived from an EMBL/GenBank/DDBJ whole genome shotgun (WGS) entry which is preliminary data.</text>
</comment>
<sequence>MSRNDVDFMKSYLREAIHIPNREYIREHSQKLVPEVVECRSGRGIAVRTVGDTVSLTVKRLLQDCDKAKTPLPSQLIYREKTGHDGAGSQSIYKAHENPMNSATGEYLWKNPTPNSAFWTRPVALIAEKESPDLIKFINEKYEPEEQSLRENGIVVAHNGLMFQVDVIIESSMKDMKVRMVESGLGGTDCLMCYTQQLDWKDVQKIEQDNFFAITRSADKTLELYEQFMEEKGGIIRRKNDYETRA</sequence>
<gene>
    <name evidence="1" type="ORF">TMI583_LOCUS42607</name>
</gene>
<protein>
    <submittedName>
        <fullName evidence="1">Uncharacterized protein</fullName>
    </submittedName>
</protein>
<reference evidence="1" key="1">
    <citation type="submission" date="2021-02" db="EMBL/GenBank/DDBJ databases">
        <authorList>
            <person name="Nowell W R."/>
        </authorList>
    </citation>
    <scope>NUCLEOTIDE SEQUENCE</scope>
</reference>
<name>A0A8S2VF78_9BILA</name>